<feature type="compositionally biased region" description="Basic and acidic residues" evidence="1">
    <location>
        <begin position="105"/>
        <end position="114"/>
    </location>
</feature>
<feature type="region of interest" description="Disordered" evidence="1">
    <location>
        <begin position="63"/>
        <end position="114"/>
    </location>
</feature>
<evidence type="ECO:0000313" key="2">
    <source>
        <dbReference type="EMBL" id="VDK26592.1"/>
    </source>
</evidence>
<proteinExistence type="predicted"/>
<organism evidence="4">
    <name type="scientific">Taenia asiatica</name>
    <name type="common">Asian tapeworm</name>
    <dbReference type="NCBI Taxonomy" id="60517"/>
    <lineage>
        <taxon>Eukaryota</taxon>
        <taxon>Metazoa</taxon>
        <taxon>Spiralia</taxon>
        <taxon>Lophotrochozoa</taxon>
        <taxon>Platyhelminthes</taxon>
        <taxon>Cestoda</taxon>
        <taxon>Eucestoda</taxon>
        <taxon>Cyclophyllidea</taxon>
        <taxon>Taeniidae</taxon>
        <taxon>Taenia</taxon>
    </lineage>
</organism>
<dbReference type="EMBL" id="UYRS01004041">
    <property type="protein sequence ID" value="VDK26592.1"/>
    <property type="molecule type" value="Genomic_DNA"/>
</dbReference>
<feature type="compositionally biased region" description="Acidic residues" evidence="1">
    <location>
        <begin position="84"/>
        <end position="104"/>
    </location>
</feature>
<dbReference type="STRING" id="60517.A0A0R3VZS1"/>
<evidence type="ECO:0000313" key="3">
    <source>
        <dbReference type="Proteomes" id="UP000282613"/>
    </source>
</evidence>
<keyword evidence="3" id="KW-1185">Reference proteome</keyword>
<feature type="compositionally biased region" description="Gly residues" evidence="1">
    <location>
        <begin position="70"/>
        <end position="82"/>
    </location>
</feature>
<protein>
    <submittedName>
        <fullName evidence="4">DZF domain-containing protein</fullName>
    </submittedName>
</protein>
<dbReference type="Proteomes" id="UP000282613">
    <property type="component" value="Unassembled WGS sequence"/>
</dbReference>
<reference evidence="2 3" key="2">
    <citation type="submission" date="2018-11" db="EMBL/GenBank/DDBJ databases">
        <authorList>
            <consortium name="Pathogen Informatics"/>
        </authorList>
    </citation>
    <scope>NUCLEOTIDE SEQUENCE [LARGE SCALE GENOMIC DNA]</scope>
</reference>
<gene>
    <name evidence="2" type="ORF">TASK_LOCUS2916</name>
</gene>
<dbReference type="AlphaFoldDB" id="A0A0R3VZS1"/>
<name>A0A0R3VZS1_TAEAS</name>
<dbReference type="WBParaSite" id="TASK_0000291501-mRNA-1">
    <property type="protein sequence ID" value="TASK_0000291501-mRNA-1"/>
    <property type="gene ID" value="TASK_0000291501"/>
</dbReference>
<reference evidence="4" key="1">
    <citation type="submission" date="2017-02" db="UniProtKB">
        <authorList>
            <consortium name="WormBaseParasite"/>
        </authorList>
    </citation>
    <scope>IDENTIFICATION</scope>
</reference>
<evidence type="ECO:0000313" key="4">
    <source>
        <dbReference type="WBParaSite" id="TASK_0000291501-mRNA-1"/>
    </source>
</evidence>
<evidence type="ECO:0000256" key="1">
    <source>
        <dbReference type="SAM" id="MobiDB-lite"/>
    </source>
</evidence>
<sequence>MRPRQGRRVGDEDVPMAGAAIRQDRMIAPTGCHDALSVSTKEEVINRIMALAKVMHALYPVSSENDEISGGSGSSSGSGGSDEGSAEEGEGEEGPTSQEQEEEEQKQRLLFEQNRLSDRSAAEMGLLELAASKGDIILLDKTALLVPNQ</sequence>
<accession>A0A0R3VZS1</accession>